<organism evidence="1 2">
    <name type="scientific">Steinernema glaseri</name>
    <dbReference type="NCBI Taxonomy" id="37863"/>
    <lineage>
        <taxon>Eukaryota</taxon>
        <taxon>Metazoa</taxon>
        <taxon>Ecdysozoa</taxon>
        <taxon>Nematoda</taxon>
        <taxon>Chromadorea</taxon>
        <taxon>Rhabditida</taxon>
        <taxon>Tylenchina</taxon>
        <taxon>Panagrolaimomorpha</taxon>
        <taxon>Strongyloidoidea</taxon>
        <taxon>Steinernematidae</taxon>
        <taxon>Steinernema</taxon>
    </lineage>
</organism>
<dbReference type="WBParaSite" id="L893_g31025.t1">
    <property type="protein sequence ID" value="L893_g31025.t1"/>
    <property type="gene ID" value="L893_g31025"/>
</dbReference>
<evidence type="ECO:0000313" key="2">
    <source>
        <dbReference type="WBParaSite" id="L893_g31025.t1"/>
    </source>
</evidence>
<keyword evidence="1" id="KW-1185">Reference proteome</keyword>
<dbReference type="Proteomes" id="UP000095287">
    <property type="component" value="Unplaced"/>
</dbReference>
<reference evidence="2" key="1">
    <citation type="submission" date="2016-11" db="UniProtKB">
        <authorList>
            <consortium name="WormBaseParasite"/>
        </authorList>
    </citation>
    <scope>IDENTIFICATION</scope>
</reference>
<protein>
    <submittedName>
        <fullName evidence="2">Secreted protein</fullName>
    </submittedName>
</protein>
<accession>A0A1I7ZYY6</accession>
<proteinExistence type="predicted"/>
<sequence length="101" mass="11397">MIRSLPLLILSEGWKKFLLFILDWSSRRETQLKSAAWVTNRIAAPHDSSMFYGKGSLSTTWNAPVAMIWREITLSLELFGVKKAISPMLGLFTVALLRGTL</sequence>
<name>A0A1I7ZYY6_9BILA</name>
<evidence type="ECO:0000313" key="1">
    <source>
        <dbReference type="Proteomes" id="UP000095287"/>
    </source>
</evidence>
<dbReference type="AlphaFoldDB" id="A0A1I7ZYY6"/>